<comment type="caution">
    <text evidence="8">The sequence shown here is derived from an EMBL/GenBank/DDBJ whole genome shotgun (WGS) entry which is preliminary data.</text>
</comment>
<feature type="region of interest" description="Disordered" evidence="6">
    <location>
        <begin position="313"/>
        <end position="370"/>
    </location>
</feature>
<feature type="compositionally biased region" description="Low complexity" evidence="6">
    <location>
        <begin position="350"/>
        <end position="368"/>
    </location>
</feature>
<protein>
    <recommendedName>
        <fullName evidence="7">MADS-box domain-containing protein</fullName>
    </recommendedName>
</protein>
<proteinExistence type="predicted"/>
<dbReference type="GO" id="GO:0000978">
    <property type="term" value="F:RNA polymerase II cis-regulatory region sequence-specific DNA binding"/>
    <property type="evidence" value="ECO:0007669"/>
    <property type="project" value="TreeGrafter"/>
</dbReference>
<dbReference type="Pfam" id="PF00319">
    <property type="entry name" value="SRF-TF"/>
    <property type="match status" value="1"/>
</dbReference>
<feature type="compositionally biased region" description="Acidic residues" evidence="6">
    <location>
        <begin position="97"/>
        <end position="109"/>
    </location>
</feature>
<evidence type="ECO:0000256" key="1">
    <source>
        <dbReference type="ARBA" id="ARBA00004123"/>
    </source>
</evidence>
<dbReference type="InterPro" id="IPR036879">
    <property type="entry name" value="TF_MADSbox_sf"/>
</dbReference>
<evidence type="ECO:0000256" key="3">
    <source>
        <dbReference type="ARBA" id="ARBA00023125"/>
    </source>
</evidence>
<dbReference type="GO" id="GO:0046983">
    <property type="term" value="F:protein dimerization activity"/>
    <property type="evidence" value="ECO:0007669"/>
    <property type="project" value="InterPro"/>
</dbReference>
<dbReference type="GO" id="GO:0045944">
    <property type="term" value="P:positive regulation of transcription by RNA polymerase II"/>
    <property type="evidence" value="ECO:0007669"/>
    <property type="project" value="TreeGrafter"/>
</dbReference>
<dbReference type="Proteomes" id="UP001295794">
    <property type="component" value="Unassembled WGS sequence"/>
</dbReference>
<feature type="compositionally biased region" description="Pro residues" evidence="6">
    <location>
        <begin position="215"/>
        <end position="233"/>
    </location>
</feature>
<dbReference type="InterPro" id="IPR002100">
    <property type="entry name" value="TF_MADSbox"/>
</dbReference>
<evidence type="ECO:0000256" key="6">
    <source>
        <dbReference type="SAM" id="MobiDB-lite"/>
    </source>
</evidence>
<dbReference type="GO" id="GO:0000981">
    <property type="term" value="F:DNA-binding transcription factor activity, RNA polymerase II-specific"/>
    <property type="evidence" value="ECO:0007669"/>
    <property type="project" value="TreeGrafter"/>
</dbReference>
<feature type="region of interest" description="Disordered" evidence="6">
    <location>
        <begin position="449"/>
        <end position="499"/>
    </location>
</feature>
<evidence type="ECO:0000256" key="2">
    <source>
        <dbReference type="ARBA" id="ARBA00023015"/>
    </source>
</evidence>
<keyword evidence="2" id="KW-0805">Transcription regulation</keyword>
<comment type="subcellular location">
    <subcellularLocation>
        <location evidence="1">Nucleus</location>
    </subcellularLocation>
</comment>
<dbReference type="PANTHER" id="PTHR11945">
    <property type="entry name" value="MADS BOX PROTEIN"/>
    <property type="match status" value="1"/>
</dbReference>
<feature type="compositionally biased region" description="Polar residues" evidence="6">
    <location>
        <begin position="174"/>
        <end position="183"/>
    </location>
</feature>
<reference evidence="8" key="1">
    <citation type="submission" date="2023-11" db="EMBL/GenBank/DDBJ databases">
        <authorList>
            <person name="De Vega J J."/>
            <person name="De Vega J J."/>
        </authorList>
    </citation>
    <scope>NUCLEOTIDE SEQUENCE</scope>
</reference>
<dbReference type="EMBL" id="CAVNYO010000186">
    <property type="protein sequence ID" value="CAK5272795.1"/>
    <property type="molecule type" value="Genomic_DNA"/>
</dbReference>
<feature type="domain" description="MADS-box" evidence="7">
    <location>
        <begin position="1"/>
        <end position="51"/>
    </location>
</feature>
<accession>A0AAD2HDJ9</accession>
<keyword evidence="9" id="KW-1185">Reference proteome</keyword>
<organism evidence="8 9">
    <name type="scientific">Mycena citricolor</name>
    <dbReference type="NCBI Taxonomy" id="2018698"/>
    <lineage>
        <taxon>Eukaryota</taxon>
        <taxon>Fungi</taxon>
        <taxon>Dikarya</taxon>
        <taxon>Basidiomycota</taxon>
        <taxon>Agaricomycotina</taxon>
        <taxon>Agaricomycetes</taxon>
        <taxon>Agaricomycetidae</taxon>
        <taxon>Agaricales</taxon>
        <taxon>Marasmiineae</taxon>
        <taxon>Mycenaceae</taxon>
        <taxon>Mycena</taxon>
    </lineage>
</organism>
<keyword evidence="4" id="KW-0804">Transcription</keyword>
<dbReference type="Gene3D" id="3.40.1810.10">
    <property type="entry name" value="Transcription factor, MADS-box"/>
    <property type="match status" value="1"/>
</dbReference>
<feature type="region of interest" description="Disordered" evidence="6">
    <location>
        <begin position="75"/>
        <end position="236"/>
    </location>
</feature>
<dbReference type="SUPFAM" id="SSF55455">
    <property type="entry name" value="SRF-like"/>
    <property type="match status" value="1"/>
</dbReference>
<evidence type="ECO:0000313" key="9">
    <source>
        <dbReference type="Proteomes" id="UP001295794"/>
    </source>
</evidence>
<gene>
    <name evidence="8" type="ORF">MYCIT1_LOCUS18696</name>
</gene>
<feature type="region of interest" description="Disordered" evidence="6">
    <location>
        <begin position="273"/>
        <end position="300"/>
    </location>
</feature>
<dbReference type="PRINTS" id="PR00404">
    <property type="entry name" value="MADSDOMAIN"/>
</dbReference>
<dbReference type="PANTHER" id="PTHR11945:SF534">
    <property type="entry name" value="MYOCYTE-SPECIFIC ENHANCER FACTOR 2"/>
    <property type="match status" value="1"/>
</dbReference>
<keyword evidence="5" id="KW-0539">Nucleus</keyword>
<evidence type="ECO:0000259" key="7">
    <source>
        <dbReference type="PROSITE" id="PS50066"/>
    </source>
</evidence>
<feature type="compositionally biased region" description="Pro residues" evidence="6">
    <location>
        <begin position="316"/>
        <end position="325"/>
    </location>
</feature>
<dbReference type="SMART" id="SM00432">
    <property type="entry name" value="MADS"/>
    <property type="match status" value="1"/>
</dbReference>
<name>A0AAD2HDJ9_9AGAR</name>
<evidence type="ECO:0000313" key="8">
    <source>
        <dbReference type="EMBL" id="CAK5272795.1"/>
    </source>
</evidence>
<dbReference type="GO" id="GO:0005634">
    <property type="term" value="C:nucleus"/>
    <property type="evidence" value="ECO:0007669"/>
    <property type="project" value="UniProtKB-SubCell"/>
</dbReference>
<evidence type="ECO:0000256" key="4">
    <source>
        <dbReference type="ARBA" id="ARBA00023163"/>
    </source>
</evidence>
<dbReference type="AlphaFoldDB" id="A0AAD2HDJ9"/>
<keyword evidence="3" id="KW-0238">DNA-binding</keyword>
<dbReference type="PROSITE" id="PS50066">
    <property type="entry name" value="MADS_BOX_2"/>
    <property type="match status" value="1"/>
</dbReference>
<evidence type="ECO:0000256" key="5">
    <source>
        <dbReference type="ARBA" id="ARBA00023242"/>
    </source>
</evidence>
<sequence>MGRRKIEIQPITHERNRSVTFLKRKNGLFKKAYELGVLCSVDVAVIIFEDRPGSQKLFEYSSKDIRDIVARHAEFDGERDSRGSGDFSGAGGKADDAIGEDDEDGDDEPLPPPPPPPAAKRIKGKTPARGDVADSRTAPPPPPVAAPNAARAKPAPERHPPRGGSPPHKKQKVPQGSRSMKTLSSDEEEYEDSPTSFHPPPTSAMSAAIPNLPFDFPPPPPPHYRGSYAPPPAQSGGYYPPIFDAPPYRAPYDMYQQPRLDSQPFGMDWPVHGNGHSHGHGHGHNTSANNSGQHHQQGASSWHIDRFIHSIMHPDPATPHSPIPLPANLHPLLHSADTPMPMRGPPTPKSPDASDALLLPPLSLSDPLPTDERTRARALKRQLLDVDADLKRALIRELMDSDDPPPPANPNLSLNLNLNMNPNHNMDTATAAAAAPGITGDSWIDYISPLPPPSMGSGPYGRESSTSWERNGPAISKGRGDAHRVPSSAGSRSDSDARD</sequence>